<dbReference type="PANTHER" id="PTHR17250:SF0">
    <property type="entry name" value="NEGATIVE ELONGATION FACTOR E"/>
    <property type="match status" value="1"/>
</dbReference>
<feature type="compositionally biased region" description="Gly residues" evidence="12">
    <location>
        <begin position="289"/>
        <end position="298"/>
    </location>
</feature>
<evidence type="ECO:0000256" key="12">
    <source>
        <dbReference type="SAM" id="MobiDB-lite"/>
    </source>
</evidence>
<feature type="compositionally biased region" description="Low complexity" evidence="12">
    <location>
        <begin position="299"/>
        <end position="318"/>
    </location>
</feature>
<keyword evidence="9" id="KW-0804">Transcription</keyword>
<evidence type="ECO:0000259" key="13">
    <source>
        <dbReference type="PROSITE" id="PS50102"/>
    </source>
</evidence>
<proteinExistence type="inferred from homology"/>
<evidence type="ECO:0000256" key="10">
    <source>
        <dbReference type="ARBA" id="ARBA00023242"/>
    </source>
</evidence>
<dbReference type="STRING" id="282301.A0A267GTP3"/>
<dbReference type="PROSITE" id="PS50102">
    <property type="entry name" value="RRM"/>
    <property type="match status" value="1"/>
</dbReference>
<sequence>SFYPQSLGFNLMTMKKSNKFPEKNTEEEEMLLQNYALLKKLRKQLTELRSRQAAEAETNREKEETPVKPNEDARVAAERLVKLGKIKIQSACPPRVLMKKGRDSTGPVSAYRPYSPTGGGSDEIQQHQNQLQQPPAKRPRSNLYDSFVSGGVQDPAPATPSGNSAEPNKPRGNTLFVQGYNIHPDMLRSAFSPFGPISRIAMENRAGGLAGRFGDSKANNKPKAFVTFESEDDAANAMDQLDGQLVKGSVLSVRLARKQPSAGGQGFRGYGGRPMPPQLPGISDWTSDSGGGGGGGRYRLGLGFASPDAPDAAGASSPRYAPPDTPTSAGGAELGEASNLTPGARSTEGPSSIGEDSDSLRDQQRRPLQYSDGVFVSSDPMEEDAVVELDEVM</sequence>
<gene>
    <name evidence="14" type="ORF">BOX15_Mlig000987g3</name>
</gene>
<keyword evidence="8" id="KW-0805">Transcription regulation</keyword>
<evidence type="ECO:0000256" key="3">
    <source>
        <dbReference type="ARBA" id="ARBA00006120"/>
    </source>
</evidence>
<evidence type="ECO:0000256" key="9">
    <source>
        <dbReference type="ARBA" id="ARBA00023163"/>
    </source>
</evidence>
<dbReference type="Pfam" id="PF00076">
    <property type="entry name" value="RRM_1"/>
    <property type="match status" value="1"/>
</dbReference>
<dbReference type="EMBL" id="NIVC01000152">
    <property type="protein sequence ID" value="PAA89396.1"/>
    <property type="molecule type" value="Genomic_DNA"/>
</dbReference>
<keyword evidence="10" id="KW-0539">Nucleus</keyword>
<dbReference type="InterPro" id="IPR035979">
    <property type="entry name" value="RBD_domain_sf"/>
</dbReference>
<evidence type="ECO:0000256" key="7">
    <source>
        <dbReference type="ARBA" id="ARBA00022884"/>
    </source>
</evidence>
<comment type="caution">
    <text evidence="14">The sequence shown here is derived from an EMBL/GenBank/DDBJ whole genome shotgun (WGS) entry which is preliminary data.</text>
</comment>
<feature type="compositionally biased region" description="Gly residues" evidence="12">
    <location>
        <begin position="263"/>
        <end position="272"/>
    </location>
</feature>
<reference evidence="14 15" key="1">
    <citation type="submission" date="2017-06" db="EMBL/GenBank/DDBJ databases">
        <title>A platform for efficient transgenesis in Macrostomum lignano, a flatworm model organism for stem cell research.</title>
        <authorList>
            <person name="Berezikov E."/>
        </authorList>
    </citation>
    <scope>NUCLEOTIDE SEQUENCE [LARGE SCALE GENOMIC DNA]</scope>
    <source>
        <strain evidence="14">DV1</strain>
        <tissue evidence="14">Whole organism</tissue>
    </source>
</reference>
<dbReference type="Proteomes" id="UP000215902">
    <property type="component" value="Unassembled WGS sequence"/>
</dbReference>
<feature type="region of interest" description="Disordered" evidence="12">
    <location>
        <begin position="97"/>
        <end position="173"/>
    </location>
</feature>
<dbReference type="GO" id="GO:0005694">
    <property type="term" value="C:chromosome"/>
    <property type="evidence" value="ECO:0007669"/>
    <property type="project" value="UniProtKB-SubCell"/>
</dbReference>
<accession>A0A267GTP3</accession>
<evidence type="ECO:0000256" key="1">
    <source>
        <dbReference type="ARBA" id="ARBA00004123"/>
    </source>
</evidence>
<feature type="non-terminal residue" evidence="14">
    <location>
        <position position="1"/>
    </location>
</feature>
<keyword evidence="15" id="KW-1185">Reference proteome</keyword>
<comment type="similarity">
    <text evidence="3">Belongs to the RRM NELF-E family.</text>
</comment>
<evidence type="ECO:0000313" key="15">
    <source>
        <dbReference type="Proteomes" id="UP000215902"/>
    </source>
</evidence>
<evidence type="ECO:0000256" key="2">
    <source>
        <dbReference type="ARBA" id="ARBA00004286"/>
    </source>
</evidence>
<dbReference type="GO" id="GO:0003723">
    <property type="term" value="F:RNA binding"/>
    <property type="evidence" value="ECO:0007669"/>
    <property type="project" value="UniProtKB-UniRule"/>
</dbReference>
<evidence type="ECO:0000256" key="11">
    <source>
        <dbReference type="PROSITE-ProRule" id="PRU00176"/>
    </source>
</evidence>
<keyword evidence="7 11" id="KW-0694">RNA-binding</keyword>
<feature type="domain" description="RRM" evidence="13">
    <location>
        <begin position="173"/>
        <end position="258"/>
    </location>
</feature>
<dbReference type="GO" id="GO:0034244">
    <property type="term" value="P:negative regulation of transcription elongation by RNA polymerase II"/>
    <property type="evidence" value="ECO:0007669"/>
    <property type="project" value="TreeGrafter"/>
</dbReference>
<evidence type="ECO:0000313" key="14">
    <source>
        <dbReference type="EMBL" id="PAA89396.1"/>
    </source>
</evidence>
<keyword evidence="6" id="KW-0678">Repressor</keyword>
<feature type="region of interest" description="Disordered" evidence="12">
    <location>
        <begin position="49"/>
        <end position="73"/>
    </location>
</feature>
<name>A0A267GTP3_9PLAT</name>
<evidence type="ECO:0000256" key="6">
    <source>
        <dbReference type="ARBA" id="ARBA00022491"/>
    </source>
</evidence>
<dbReference type="GO" id="GO:0032021">
    <property type="term" value="C:NELF complex"/>
    <property type="evidence" value="ECO:0007669"/>
    <property type="project" value="InterPro"/>
</dbReference>
<dbReference type="SUPFAM" id="SSF54928">
    <property type="entry name" value="RNA-binding domain, RBD"/>
    <property type="match status" value="1"/>
</dbReference>
<dbReference type="InterPro" id="IPR000504">
    <property type="entry name" value="RRM_dom"/>
</dbReference>
<organism evidence="14 15">
    <name type="scientific">Macrostomum lignano</name>
    <dbReference type="NCBI Taxonomy" id="282301"/>
    <lineage>
        <taxon>Eukaryota</taxon>
        <taxon>Metazoa</taxon>
        <taxon>Spiralia</taxon>
        <taxon>Lophotrochozoa</taxon>
        <taxon>Platyhelminthes</taxon>
        <taxon>Rhabditophora</taxon>
        <taxon>Macrostomorpha</taxon>
        <taxon>Macrostomida</taxon>
        <taxon>Macrostomidae</taxon>
        <taxon>Macrostomum</taxon>
    </lineage>
</organism>
<dbReference type="InterPro" id="IPR012677">
    <property type="entry name" value="Nucleotide-bd_a/b_plait_sf"/>
</dbReference>
<dbReference type="Gene3D" id="3.30.70.330">
    <property type="match status" value="1"/>
</dbReference>
<dbReference type="AlphaFoldDB" id="A0A267GTP3"/>
<dbReference type="SMART" id="SM00360">
    <property type="entry name" value="RRM"/>
    <property type="match status" value="1"/>
</dbReference>
<evidence type="ECO:0000256" key="4">
    <source>
        <dbReference type="ARBA" id="ARBA00014464"/>
    </source>
</evidence>
<dbReference type="InterPro" id="IPR033102">
    <property type="entry name" value="NELFE"/>
</dbReference>
<dbReference type="PANTHER" id="PTHR17250">
    <property type="entry name" value="NEGATIVE ELONGATION FACTOR E"/>
    <property type="match status" value="1"/>
</dbReference>
<keyword evidence="5" id="KW-0158">Chromosome</keyword>
<evidence type="ECO:0000256" key="8">
    <source>
        <dbReference type="ARBA" id="ARBA00023015"/>
    </source>
</evidence>
<dbReference type="OrthoDB" id="378874at2759"/>
<protein>
    <recommendedName>
        <fullName evidence="4">Negative elongation factor E</fullName>
    </recommendedName>
</protein>
<comment type="subcellular location">
    <subcellularLocation>
        <location evidence="2">Chromosome</location>
    </subcellularLocation>
    <subcellularLocation>
        <location evidence="1">Nucleus</location>
    </subcellularLocation>
</comment>
<feature type="region of interest" description="Disordered" evidence="12">
    <location>
        <begin position="256"/>
        <end position="381"/>
    </location>
</feature>
<evidence type="ECO:0000256" key="5">
    <source>
        <dbReference type="ARBA" id="ARBA00022454"/>
    </source>
</evidence>